<dbReference type="InterPro" id="IPR029063">
    <property type="entry name" value="SAM-dependent_MTases_sf"/>
</dbReference>
<feature type="domain" description="Methyltransferase" evidence="1">
    <location>
        <begin position="48"/>
        <end position="139"/>
    </location>
</feature>
<dbReference type="KEGG" id="hje:HacjB3_02185"/>
<dbReference type="EMBL" id="CP002062">
    <property type="protein sequence ID" value="ADJ13830.1"/>
    <property type="molecule type" value="Genomic_DNA"/>
</dbReference>
<evidence type="ECO:0000313" key="2">
    <source>
        <dbReference type="EMBL" id="ADJ13830.1"/>
    </source>
</evidence>
<dbReference type="Proteomes" id="UP000011645">
    <property type="component" value="Unassembled WGS sequence"/>
</dbReference>
<dbReference type="GO" id="GO:0032259">
    <property type="term" value="P:methylation"/>
    <property type="evidence" value="ECO:0007669"/>
    <property type="project" value="UniProtKB-KW"/>
</dbReference>
<dbReference type="EMBL" id="AOHV01000042">
    <property type="protein sequence ID" value="ELY34124.1"/>
    <property type="molecule type" value="Genomic_DNA"/>
</dbReference>
<dbReference type="Gene3D" id="3.40.50.150">
    <property type="entry name" value="Vaccinia Virus protein VP39"/>
    <property type="match status" value="1"/>
</dbReference>
<dbReference type="AlphaFoldDB" id="D8J624"/>
<keyword evidence="5" id="KW-1185">Reference proteome</keyword>
<evidence type="ECO:0000259" key="1">
    <source>
        <dbReference type="Pfam" id="PF13649"/>
    </source>
</evidence>
<dbReference type="SUPFAM" id="SSF53335">
    <property type="entry name" value="S-adenosyl-L-methionine-dependent methyltransferases"/>
    <property type="match status" value="1"/>
</dbReference>
<keyword evidence="3" id="KW-0808">Transferase</keyword>
<keyword evidence="2" id="KW-0489">Methyltransferase</keyword>
<dbReference type="Proteomes" id="UP000000390">
    <property type="component" value="Chromosome"/>
</dbReference>
<protein>
    <submittedName>
        <fullName evidence="2">Methyltransferase type 11</fullName>
    </submittedName>
    <submittedName>
        <fullName evidence="3">Type 11 methyltransferase</fullName>
    </submittedName>
</protein>
<name>D8J624_HALJB</name>
<dbReference type="RefSeq" id="WP_008418420.1">
    <property type="nucleotide sequence ID" value="NC_014297.1"/>
</dbReference>
<dbReference type="GO" id="GO:0008168">
    <property type="term" value="F:methyltransferase activity"/>
    <property type="evidence" value="ECO:0007669"/>
    <property type="project" value="UniProtKB-KW"/>
</dbReference>
<dbReference type="PATRIC" id="fig|795797.18.peg.443"/>
<dbReference type="CDD" id="cd02440">
    <property type="entry name" value="AdoMet_MTases"/>
    <property type="match status" value="1"/>
</dbReference>
<accession>D8J624</accession>
<dbReference type="OrthoDB" id="6243at2157"/>
<dbReference type="InterPro" id="IPR041698">
    <property type="entry name" value="Methyltransf_25"/>
</dbReference>
<reference evidence="3 5" key="2">
    <citation type="journal article" date="2014" name="PLoS Genet.">
        <title>Phylogenetically driven sequencing of extremely halophilic archaea reveals strategies for static and dynamic osmo-response.</title>
        <authorList>
            <person name="Becker E.A."/>
            <person name="Seitzer P.M."/>
            <person name="Tritt A."/>
            <person name="Larsen D."/>
            <person name="Krusor M."/>
            <person name="Yao A.I."/>
            <person name="Wu D."/>
            <person name="Madern D."/>
            <person name="Eisen J.A."/>
            <person name="Darling A.E."/>
            <person name="Facciotti M.T."/>
        </authorList>
    </citation>
    <scope>NUCLEOTIDE SEQUENCE [LARGE SCALE GENOMIC DNA]</scope>
    <source>
        <strain evidence="3">B3</strain>
        <strain evidence="5">DSM 18796 / CECT 7217 / JCM 14584 / KCTC 4019 / B3</strain>
    </source>
</reference>
<organism evidence="2 4">
    <name type="scientific">Halalkalicoccus jeotgali (strain DSM 18796 / CECT 7217 / JCM 14584 / KCTC 4019 / B3)</name>
    <dbReference type="NCBI Taxonomy" id="795797"/>
    <lineage>
        <taxon>Archaea</taxon>
        <taxon>Methanobacteriati</taxon>
        <taxon>Methanobacteriota</taxon>
        <taxon>Stenosarchaea group</taxon>
        <taxon>Halobacteria</taxon>
        <taxon>Halobacteriales</taxon>
        <taxon>Halococcaceae</taxon>
        <taxon>Halalkalicoccus</taxon>
    </lineage>
</organism>
<gene>
    <name evidence="2" type="ordered locus">HacjB3_02185</name>
    <name evidence="3" type="ORF">C497_17132</name>
</gene>
<dbReference type="GeneID" id="9418237"/>
<dbReference type="STRING" id="795797.HacjB3_02185"/>
<evidence type="ECO:0000313" key="3">
    <source>
        <dbReference type="EMBL" id="ELY34124.1"/>
    </source>
</evidence>
<evidence type="ECO:0000313" key="5">
    <source>
        <dbReference type="Proteomes" id="UP000011645"/>
    </source>
</evidence>
<dbReference type="HOGENOM" id="CLU_1340716_0_0_2"/>
<dbReference type="eggNOG" id="arCOG06507">
    <property type="taxonomic scope" value="Archaea"/>
</dbReference>
<reference evidence="2 4" key="1">
    <citation type="journal article" date="2010" name="J. Bacteriol.">
        <title>Complete genome sequence of Halalkalicoccus jeotgali B3(T), an extremely halophilic archaeon.</title>
        <authorList>
            <person name="Roh S.W."/>
            <person name="Nam Y.D."/>
            <person name="Nam S.H."/>
            <person name="Choi S.H."/>
            <person name="Park H.S."/>
            <person name="Bae J.W."/>
        </authorList>
    </citation>
    <scope>NUCLEOTIDE SEQUENCE [LARGE SCALE GENOMIC DNA]</scope>
    <source>
        <strain evidence="2">B3</strain>
        <strain evidence="4">DSM 18796 / CECT 7217 / JCM 14584 / KCTC 4019 / B3</strain>
    </source>
</reference>
<dbReference type="Pfam" id="PF13649">
    <property type="entry name" value="Methyltransf_25"/>
    <property type="match status" value="1"/>
</dbReference>
<evidence type="ECO:0000313" key="4">
    <source>
        <dbReference type="Proteomes" id="UP000000390"/>
    </source>
</evidence>
<proteinExistence type="predicted"/>
<sequence>MNPNDVKRQWAERSGEYSPEYYAYYGPDEASELLRRTLASYFGSDPAILELGCSSGRHLAHLHEHGFSDLSGVEINDEAVAVMERTYPELADDATVYVDAIEDVLAGFEDDRFDAVYSVETLQHIHPDNAWVFEDVTRVASDLLLTVENEGDGEESVNYVRDEFPLYYRDWRAVFAEFDCREVESERLKRDTFRAFRPA</sequence>